<comment type="caution">
    <text evidence="3">The sequence shown here is derived from an EMBL/GenBank/DDBJ whole genome shotgun (WGS) entry which is preliminary data.</text>
</comment>
<name>A0ABS1M1D0_9NOCA</name>
<feature type="region of interest" description="Disordered" evidence="1">
    <location>
        <begin position="24"/>
        <end position="60"/>
    </location>
</feature>
<organism evidence="3 4">
    <name type="scientific">Nocardia acididurans</name>
    <dbReference type="NCBI Taxonomy" id="2802282"/>
    <lineage>
        <taxon>Bacteria</taxon>
        <taxon>Bacillati</taxon>
        <taxon>Actinomycetota</taxon>
        <taxon>Actinomycetes</taxon>
        <taxon>Mycobacteriales</taxon>
        <taxon>Nocardiaceae</taxon>
        <taxon>Nocardia</taxon>
    </lineage>
</organism>
<evidence type="ECO:0000313" key="3">
    <source>
        <dbReference type="EMBL" id="MBL1074014.1"/>
    </source>
</evidence>
<gene>
    <name evidence="3" type="ORF">JK358_06365</name>
</gene>
<keyword evidence="2" id="KW-0732">Signal</keyword>
<proteinExistence type="predicted"/>
<feature type="compositionally biased region" description="Low complexity" evidence="1">
    <location>
        <begin position="30"/>
        <end position="45"/>
    </location>
</feature>
<keyword evidence="4" id="KW-1185">Reference proteome</keyword>
<evidence type="ECO:0008006" key="5">
    <source>
        <dbReference type="Google" id="ProtNLM"/>
    </source>
</evidence>
<dbReference type="PROSITE" id="PS51257">
    <property type="entry name" value="PROKAR_LIPOPROTEIN"/>
    <property type="match status" value="1"/>
</dbReference>
<accession>A0ABS1M1D0</accession>
<evidence type="ECO:0000256" key="1">
    <source>
        <dbReference type="SAM" id="MobiDB-lite"/>
    </source>
</evidence>
<protein>
    <recommendedName>
        <fullName evidence="5">MmpS family membrane protein</fullName>
    </recommendedName>
</protein>
<evidence type="ECO:0000256" key="2">
    <source>
        <dbReference type="SAM" id="SignalP"/>
    </source>
</evidence>
<dbReference type="Proteomes" id="UP000602198">
    <property type="component" value="Unassembled WGS sequence"/>
</dbReference>
<dbReference type="EMBL" id="JAERRJ010000002">
    <property type="protein sequence ID" value="MBL1074014.1"/>
    <property type="molecule type" value="Genomic_DNA"/>
</dbReference>
<sequence length="164" mass="16720">MIRNASLLLLATAIPALALTGCSKDDNKDTAAATTSTTAPTTVTNDGDDPGEPNGGTRIPLGQTKVVIAPADAVLDIKGLRDWTAADLTCTAVTESGTALELLPPPADAQPEEAAHGGTWMPLWTVGAAPGPVTIGCKAVDNRIPNADTSFVRVVPRGLMLGQP</sequence>
<reference evidence="3 4" key="1">
    <citation type="submission" date="2021-01" db="EMBL/GenBank/DDBJ databases">
        <title>WGS of actinomycetes isolated from Thailand.</title>
        <authorList>
            <person name="Thawai C."/>
        </authorList>
    </citation>
    <scope>NUCLEOTIDE SEQUENCE [LARGE SCALE GENOMIC DNA]</scope>
    <source>
        <strain evidence="3 4">LPG 2</strain>
    </source>
</reference>
<dbReference type="RefSeq" id="WP_201944742.1">
    <property type="nucleotide sequence ID" value="NZ_JAERRJ010000002.1"/>
</dbReference>
<feature type="chain" id="PRO_5047250365" description="MmpS family membrane protein" evidence="2">
    <location>
        <begin position="19"/>
        <end position="164"/>
    </location>
</feature>
<evidence type="ECO:0000313" key="4">
    <source>
        <dbReference type="Proteomes" id="UP000602198"/>
    </source>
</evidence>
<feature type="signal peptide" evidence="2">
    <location>
        <begin position="1"/>
        <end position="18"/>
    </location>
</feature>